<dbReference type="AlphaFoldDB" id="A0A915D232"/>
<sequence length="889" mass="100290">MEEEKRRSSELQDLMVIQSPEEIQRNQQIEDIKKLYNVQRPENGLNTPYLSSAPIFFGSDRHRGYSQSSTLPSSMSLPQMVSPPSTPFIPAQSSNPFYMPLTQSQSATINRNPTSPVLSTSPPSNSLAKQNSEVPQHNPFVASTSNTHSVNLANYTLPTPLPNNFSQISPLKIPFRPTNGGDLIDLQSWANDPERTAMEEFDPLYKKLSLQETANTILSSTSSPELNAQLDKAATSAQDLASRKKTNPALSRAAAASFKSRQMSFDHKTLLTCEDLKICEESSCDFYKEKALLMEQTERLKCSPTKSSDVFFLAPMVDYFTTTADSIKLVVYQDDTWRRDIPGEPQKLEFACDLRSTSEEILVDVLLRLLPQEVIDKNGGDIPLAEYALKVYGFDEFLVPSAVIGKHPFVAHFLSQGKDVVLEVGKRVLVPTAEESKYVDNPSIVSPVVNKELFHTFSNTIKSHVEKCLENPQDRKLRQGVVQSVKMLTTFMNNVQPPDLVSAIDMLYAGNSLQELSNAVHSIVLAVMRLLKMYCTSTLTDFSFLHSQQKNNKLTWTTSGNLPISTYKAYFVEAHLMYGPKSYGLMSSDPRSITSKYHFSFVSFQFWAEFEVQLPSLPRESQVCFIVRGIPIVEGPEGGVSNGCTSAEIYAAHRIATVSLPLYNHEGFLLQGPVLLPLTLMNAEDPVLVVKCLEYEYQIRFPDNIFKGKIHWQEFEELPSETQNELLMVLGDGGVNSTNLNDDDKQFLWTKRNYLHHMPKALPLVLASSFSWGSYSLSNIYLLLEKWASLLQMLLLSYFCPIFKTACLLTQFVEALRYETFENSALAVFLLEQSTRDRRFAFELYWQLQHRIHDTRNLPTQPDVSYCNKCCWNWTLPGSAVKLVTSTSF</sequence>
<dbReference type="Pfam" id="PF00792">
    <property type="entry name" value="PI3K_C2"/>
    <property type="match status" value="1"/>
</dbReference>
<evidence type="ECO:0000256" key="1">
    <source>
        <dbReference type="ARBA" id="ARBA00022741"/>
    </source>
</evidence>
<feature type="domain" description="PI3K-RBD" evidence="5">
    <location>
        <begin position="324"/>
        <end position="426"/>
    </location>
</feature>
<dbReference type="InterPro" id="IPR016024">
    <property type="entry name" value="ARM-type_fold"/>
</dbReference>
<dbReference type="SMART" id="SM00145">
    <property type="entry name" value="PI3Ka"/>
    <property type="match status" value="1"/>
</dbReference>
<evidence type="ECO:0000256" key="2">
    <source>
        <dbReference type="ARBA" id="ARBA00022840"/>
    </source>
</evidence>
<dbReference type="Proteomes" id="UP000887574">
    <property type="component" value="Unplaced"/>
</dbReference>
<dbReference type="Gene3D" id="2.60.40.150">
    <property type="entry name" value="C2 domain"/>
    <property type="match status" value="1"/>
</dbReference>
<reference evidence="8" key="1">
    <citation type="submission" date="2022-11" db="UniProtKB">
        <authorList>
            <consortium name="WormBaseParasite"/>
        </authorList>
    </citation>
    <scope>IDENTIFICATION</scope>
</reference>
<dbReference type="InterPro" id="IPR002420">
    <property type="entry name" value="PI3K-type_C2_dom"/>
</dbReference>
<dbReference type="InterPro" id="IPR000341">
    <property type="entry name" value="PI3K_Ras-bd_dom"/>
</dbReference>
<comment type="similarity">
    <text evidence="3">Belongs to the PI3/PI4-kinase family.</text>
</comment>
<name>A0A915D232_9BILA</name>
<dbReference type="InterPro" id="IPR001263">
    <property type="entry name" value="PI3K_accessory_dom"/>
</dbReference>
<dbReference type="SUPFAM" id="SSF48371">
    <property type="entry name" value="ARM repeat"/>
    <property type="match status" value="1"/>
</dbReference>
<dbReference type="InterPro" id="IPR029071">
    <property type="entry name" value="Ubiquitin-like_domsf"/>
</dbReference>
<dbReference type="SMART" id="SM00144">
    <property type="entry name" value="PI3K_rbd"/>
    <property type="match status" value="1"/>
</dbReference>
<feature type="region of interest" description="Disordered" evidence="4">
    <location>
        <begin position="107"/>
        <end position="139"/>
    </location>
</feature>
<keyword evidence="7" id="KW-1185">Reference proteome</keyword>
<feature type="compositionally biased region" description="Low complexity" evidence="4">
    <location>
        <begin position="112"/>
        <end position="127"/>
    </location>
</feature>
<dbReference type="Gene3D" id="1.25.40.70">
    <property type="entry name" value="Phosphatidylinositol 3-kinase, accessory domain (PIK)"/>
    <property type="match status" value="2"/>
</dbReference>
<evidence type="ECO:0000313" key="7">
    <source>
        <dbReference type="Proteomes" id="UP000887574"/>
    </source>
</evidence>
<evidence type="ECO:0000256" key="4">
    <source>
        <dbReference type="SAM" id="MobiDB-lite"/>
    </source>
</evidence>
<feature type="compositionally biased region" description="Polar residues" evidence="4">
    <location>
        <begin position="128"/>
        <end position="139"/>
    </location>
</feature>
<dbReference type="InterPro" id="IPR035892">
    <property type="entry name" value="C2_domain_sf"/>
</dbReference>
<dbReference type="InterPro" id="IPR042236">
    <property type="entry name" value="PI3K_accessory_sf"/>
</dbReference>
<dbReference type="GO" id="GO:0005524">
    <property type="term" value="F:ATP binding"/>
    <property type="evidence" value="ECO:0007669"/>
    <property type="project" value="UniProtKB-KW"/>
</dbReference>
<organism evidence="7 8">
    <name type="scientific">Ditylenchus dipsaci</name>
    <dbReference type="NCBI Taxonomy" id="166011"/>
    <lineage>
        <taxon>Eukaryota</taxon>
        <taxon>Metazoa</taxon>
        <taxon>Ecdysozoa</taxon>
        <taxon>Nematoda</taxon>
        <taxon>Chromadorea</taxon>
        <taxon>Rhabditida</taxon>
        <taxon>Tylenchina</taxon>
        <taxon>Tylenchomorpha</taxon>
        <taxon>Sphaerularioidea</taxon>
        <taxon>Anguinidae</taxon>
        <taxon>Anguininae</taxon>
        <taxon>Ditylenchus</taxon>
    </lineage>
</organism>
<dbReference type="SUPFAM" id="SSF49562">
    <property type="entry name" value="C2 domain (Calcium/lipid-binding domain, CaLB)"/>
    <property type="match status" value="1"/>
</dbReference>
<feature type="domain" description="C2 PI3K-type" evidence="6">
    <location>
        <begin position="538"/>
        <end position="725"/>
    </location>
</feature>
<evidence type="ECO:0000313" key="8">
    <source>
        <dbReference type="WBParaSite" id="jg14620"/>
    </source>
</evidence>
<dbReference type="SUPFAM" id="SSF54236">
    <property type="entry name" value="Ubiquitin-like"/>
    <property type="match status" value="1"/>
</dbReference>
<dbReference type="PROSITE" id="PS51546">
    <property type="entry name" value="PI3K_RBD"/>
    <property type="match status" value="1"/>
</dbReference>
<evidence type="ECO:0000259" key="6">
    <source>
        <dbReference type="PROSITE" id="PS51547"/>
    </source>
</evidence>
<dbReference type="Pfam" id="PF00794">
    <property type="entry name" value="PI3K_rbd"/>
    <property type="match status" value="1"/>
</dbReference>
<protein>
    <submittedName>
        <fullName evidence="8">Uncharacterized protein</fullName>
    </submittedName>
</protein>
<dbReference type="WBParaSite" id="jg14620">
    <property type="protein sequence ID" value="jg14620"/>
    <property type="gene ID" value="jg14620"/>
</dbReference>
<dbReference type="Pfam" id="PF00613">
    <property type="entry name" value="PI3Ka"/>
    <property type="match status" value="1"/>
</dbReference>
<proteinExistence type="inferred from homology"/>
<keyword evidence="2" id="KW-0067">ATP-binding</keyword>
<keyword evidence="1" id="KW-0547">Nucleotide-binding</keyword>
<evidence type="ECO:0000259" key="5">
    <source>
        <dbReference type="PROSITE" id="PS51546"/>
    </source>
</evidence>
<dbReference type="PROSITE" id="PS51547">
    <property type="entry name" value="C2_PI3K"/>
    <property type="match status" value="1"/>
</dbReference>
<accession>A0A915D232</accession>
<evidence type="ECO:0000256" key="3">
    <source>
        <dbReference type="PROSITE-ProRule" id="PRU00880"/>
    </source>
</evidence>